<evidence type="ECO:0000259" key="3">
    <source>
        <dbReference type="Pfam" id="PF18962"/>
    </source>
</evidence>
<dbReference type="EMBL" id="WVHS01000002">
    <property type="protein sequence ID" value="MXV15117.1"/>
    <property type="molecule type" value="Genomic_DNA"/>
</dbReference>
<feature type="signal peptide" evidence="1">
    <location>
        <begin position="1"/>
        <end position="23"/>
    </location>
</feature>
<dbReference type="InterPro" id="IPR051532">
    <property type="entry name" value="Ester_Hydrolysis_Enzymes"/>
</dbReference>
<feature type="chain" id="PRO_5029658054" evidence="1">
    <location>
        <begin position="24"/>
        <end position="317"/>
    </location>
</feature>
<dbReference type="Pfam" id="PF13472">
    <property type="entry name" value="Lipase_GDSL_2"/>
    <property type="match status" value="1"/>
</dbReference>
<evidence type="ECO:0000256" key="1">
    <source>
        <dbReference type="SAM" id="SignalP"/>
    </source>
</evidence>
<feature type="domain" description="Secretion system C-terminal sorting" evidence="3">
    <location>
        <begin position="239"/>
        <end position="315"/>
    </location>
</feature>
<dbReference type="PANTHER" id="PTHR30383">
    <property type="entry name" value="THIOESTERASE 1/PROTEASE 1/LYSOPHOSPHOLIPASE L1"/>
    <property type="match status" value="1"/>
</dbReference>
<reference evidence="4 5" key="1">
    <citation type="submission" date="2019-11" db="EMBL/GenBank/DDBJ databases">
        <title>Pedobacter sp. HMF7056 Genome sequencing and assembly.</title>
        <authorList>
            <person name="Kang H."/>
            <person name="Kim H."/>
            <person name="Joh K."/>
        </authorList>
    </citation>
    <scope>NUCLEOTIDE SEQUENCE [LARGE SCALE GENOMIC DNA]</scope>
    <source>
        <strain evidence="4 5">HMF7056</strain>
    </source>
</reference>
<dbReference type="Proteomes" id="UP000451233">
    <property type="component" value="Unassembled WGS sequence"/>
</dbReference>
<dbReference type="PANTHER" id="PTHR30383:SF5">
    <property type="entry name" value="SGNH HYDROLASE-TYPE ESTERASE DOMAIN-CONTAINING PROTEIN"/>
    <property type="match status" value="1"/>
</dbReference>
<dbReference type="SUPFAM" id="SSF52266">
    <property type="entry name" value="SGNH hydrolase"/>
    <property type="match status" value="1"/>
</dbReference>
<comment type="caution">
    <text evidence="4">The sequence shown here is derived from an EMBL/GenBank/DDBJ whole genome shotgun (WGS) entry which is preliminary data.</text>
</comment>
<keyword evidence="1" id="KW-0732">Signal</keyword>
<dbReference type="InterPro" id="IPR013830">
    <property type="entry name" value="SGNH_hydro"/>
</dbReference>
<evidence type="ECO:0000313" key="4">
    <source>
        <dbReference type="EMBL" id="MXV15117.1"/>
    </source>
</evidence>
<name>A0A7K1XWB7_9SPHI</name>
<organism evidence="4 5">
    <name type="scientific">Hufsiella ginkgonis</name>
    <dbReference type="NCBI Taxonomy" id="2695274"/>
    <lineage>
        <taxon>Bacteria</taxon>
        <taxon>Pseudomonadati</taxon>
        <taxon>Bacteroidota</taxon>
        <taxon>Sphingobacteriia</taxon>
        <taxon>Sphingobacteriales</taxon>
        <taxon>Sphingobacteriaceae</taxon>
        <taxon>Hufsiella</taxon>
    </lineage>
</organism>
<dbReference type="GO" id="GO:0004622">
    <property type="term" value="F:phosphatidylcholine lysophospholipase activity"/>
    <property type="evidence" value="ECO:0007669"/>
    <property type="project" value="TreeGrafter"/>
</dbReference>
<dbReference type="InterPro" id="IPR036514">
    <property type="entry name" value="SGNH_hydro_sf"/>
</dbReference>
<proteinExistence type="predicted"/>
<dbReference type="NCBIfam" id="TIGR04183">
    <property type="entry name" value="Por_Secre_tail"/>
    <property type="match status" value="1"/>
</dbReference>
<dbReference type="RefSeq" id="WP_160906133.1">
    <property type="nucleotide sequence ID" value="NZ_WVHS01000002.1"/>
</dbReference>
<protein>
    <submittedName>
        <fullName evidence="4">T9SS type A sorting domain-containing protein</fullName>
    </submittedName>
</protein>
<accession>A0A7K1XWB7</accession>
<sequence>MADWKVALNVVIFFFLFPLSLVAQQPNCSQASQFYTKDSISIVTFGASTVAGVGGAGFQGYLQKQIAYCYTGKTIQIDNFAVPGETTVQGLSRIDAAIAGHSGFFFILMGANDALRITDGKMKLAETESSMRKIIQKCLASNLTVVLGTIQNFNDTKSEYYKRANANVIRINGIYRRLAAEYKLDIADINNTLRRDFRLYHDDIHPNNRGYMVISYVWFDALNNAIEKHFLEMYISQNFPNPAIGSASFLYTVPAAGEVTLTIYDLNGRPVKYLLKEYLSSGVYQREFFFNELSPGIYVYSYQTGGKRIVRKMLVGR</sequence>
<dbReference type="AlphaFoldDB" id="A0A7K1XWB7"/>
<dbReference type="Gene3D" id="3.40.50.1110">
    <property type="entry name" value="SGNH hydrolase"/>
    <property type="match status" value="1"/>
</dbReference>
<keyword evidence="5" id="KW-1185">Reference proteome</keyword>
<evidence type="ECO:0000313" key="5">
    <source>
        <dbReference type="Proteomes" id="UP000451233"/>
    </source>
</evidence>
<evidence type="ECO:0000259" key="2">
    <source>
        <dbReference type="Pfam" id="PF13472"/>
    </source>
</evidence>
<dbReference type="InterPro" id="IPR026444">
    <property type="entry name" value="Secre_tail"/>
</dbReference>
<gene>
    <name evidence="4" type="ORF">GS398_07385</name>
</gene>
<feature type="domain" description="SGNH hydrolase-type esterase" evidence="2">
    <location>
        <begin position="45"/>
        <end position="211"/>
    </location>
</feature>
<dbReference type="Pfam" id="PF18962">
    <property type="entry name" value="Por_Secre_tail"/>
    <property type="match status" value="1"/>
</dbReference>